<organism evidence="2 3">
    <name type="scientific">Aquibacillus albus</name>
    <dbReference type="NCBI Taxonomy" id="1168171"/>
    <lineage>
        <taxon>Bacteria</taxon>
        <taxon>Bacillati</taxon>
        <taxon>Bacillota</taxon>
        <taxon>Bacilli</taxon>
        <taxon>Bacillales</taxon>
        <taxon>Bacillaceae</taxon>
        <taxon>Aquibacillus</taxon>
    </lineage>
</organism>
<dbReference type="RefSeq" id="WP_204501871.1">
    <property type="nucleotide sequence ID" value="NZ_JAFBDR010000028.1"/>
</dbReference>
<protein>
    <submittedName>
        <fullName evidence="2">Uncharacterized protein (DUF58 family)</fullName>
    </submittedName>
</protein>
<accession>A0ABS2N4Y4</accession>
<keyword evidence="1" id="KW-1133">Transmembrane helix</keyword>
<dbReference type="PANTHER" id="PTHR34351">
    <property type="entry name" value="SLR1927 PROTEIN-RELATED"/>
    <property type="match status" value="1"/>
</dbReference>
<gene>
    <name evidence="2" type="ORF">JOC48_003766</name>
</gene>
<keyword evidence="1" id="KW-0472">Membrane</keyword>
<comment type="caution">
    <text evidence="2">The sequence shown here is derived from an EMBL/GenBank/DDBJ whole genome shotgun (WGS) entry which is preliminary data.</text>
</comment>
<dbReference type="EMBL" id="JAFBDR010000028">
    <property type="protein sequence ID" value="MBM7573215.1"/>
    <property type="molecule type" value="Genomic_DNA"/>
</dbReference>
<reference evidence="2 3" key="1">
    <citation type="submission" date="2021-01" db="EMBL/GenBank/DDBJ databases">
        <title>Genomic Encyclopedia of Type Strains, Phase IV (KMG-IV): sequencing the most valuable type-strain genomes for metagenomic binning, comparative biology and taxonomic classification.</title>
        <authorList>
            <person name="Goeker M."/>
        </authorList>
    </citation>
    <scope>NUCLEOTIDE SEQUENCE [LARGE SCALE GENOMIC DNA]</scope>
    <source>
        <strain evidence="2 3">DSM 23711</strain>
    </source>
</reference>
<dbReference type="Proteomes" id="UP001296943">
    <property type="component" value="Unassembled WGS sequence"/>
</dbReference>
<feature type="transmembrane region" description="Helical" evidence="1">
    <location>
        <begin position="6"/>
        <end position="24"/>
    </location>
</feature>
<proteinExistence type="predicted"/>
<sequence length="380" mass="43635">MSIGWIIVVTMVFIVLQSHLYRKWGFHKIKYTRSFNQDSAFEGEEIEMVDELVNNKVLPLPWLRIESKINANLKLRDQSNQVSEMESEVFHRTLFTLMPFQKITRRHYVTCLQRGYYSLQTVSLSTGDPFGFSEKFQSVQASAAVSVYPKIVPINEIPLPSHSWLGDITVRRWIIEDPFVYAGVREYNDSDPLNHVNWKATARTGNLQVNKKDFTADHHLMIYINFDQTEDIWMPIEDESLIEKGISYAASIADYALANGVSTGFGCNGYFVAPFNNPTDNVQPSIRVEPKNGQQQLTYLLDTMAKITMDRSRNFNYFLLEDMENQVTNRDILIITSMLTEQTQQYIDKLEALGNAVEILWLEKDADQETEQTIAGDIGA</sequence>
<evidence type="ECO:0000313" key="2">
    <source>
        <dbReference type="EMBL" id="MBM7573215.1"/>
    </source>
</evidence>
<evidence type="ECO:0000313" key="3">
    <source>
        <dbReference type="Proteomes" id="UP001296943"/>
    </source>
</evidence>
<name>A0ABS2N4Y4_9BACI</name>
<keyword evidence="1" id="KW-0812">Transmembrane</keyword>
<dbReference type="PANTHER" id="PTHR34351:SF2">
    <property type="entry name" value="DUF58 DOMAIN-CONTAINING PROTEIN"/>
    <property type="match status" value="1"/>
</dbReference>
<keyword evidence="3" id="KW-1185">Reference proteome</keyword>
<evidence type="ECO:0000256" key="1">
    <source>
        <dbReference type="SAM" id="Phobius"/>
    </source>
</evidence>